<dbReference type="GO" id="GO:0005178">
    <property type="term" value="F:integrin binding"/>
    <property type="evidence" value="ECO:0007669"/>
    <property type="project" value="TreeGrafter"/>
</dbReference>
<dbReference type="GO" id="GO:0008270">
    <property type="term" value="F:zinc ion binding"/>
    <property type="evidence" value="ECO:0007669"/>
    <property type="project" value="TreeGrafter"/>
</dbReference>
<dbReference type="InterPro" id="IPR024079">
    <property type="entry name" value="MetalloPept_cat_dom_sf"/>
</dbReference>
<dbReference type="SUPFAM" id="SSF55486">
    <property type="entry name" value="Metalloproteases ('zincins'), catalytic domain"/>
    <property type="match status" value="1"/>
</dbReference>
<protein>
    <recommendedName>
        <fullName evidence="3">Putative peptidase domain-containing protein</fullName>
    </recommendedName>
</protein>
<dbReference type="Proteomes" id="UP000398389">
    <property type="component" value="Unassembled WGS sequence"/>
</dbReference>
<dbReference type="GeneID" id="43581834"/>
<proteinExistence type="predicted"/>
<dbReference type="GO" id="GO:0009277">
    <property type="term" value="C:fungal-type cell wall"/>
    <property type="evidence" value="ECO:0007669"/>
    <property type="project" value="TreeGrafter"/>
</dbReference>
<evidence type="ECO:0000259" key="3">
    <source>
        <dbReference type="Pfam" id="PF13933"/>
    </source>
</evidence>
<keyword evidence="5" id="KW-1185">Reference proteome</keyword>
<dbReference type="AlphaFoldDB" id="A0A5E8BHP9"/>
<feature type="signal peptide" evidence="2">
    <location>
        <begin position="1"/>
        <end position="18"/>
    </location>
</feature>
<dbReference type="PANTHER" id="PTHR39399">
    <property type="entry name" value="PROTEIN ZPS1"/>
    <property type="match status" value="1"/>
</dbReference>
<gene>
    <name evidence="4" type="ORF">SAPINGB_P003016</name>
</gene>
<dbReference type="Gene3D" id="3.40.390.10">
    <property type="entry name" value="Collagenase (Catalytic Domain)"/>
    <property type="match status" value="1"/>
</dbReference>
<feature type="compositionally biased region" description="Polar residues" evidence="1">
    <location>
        <begin position="417"/>
        <end position="439"/>
    </location>
</feature>
<feature type="chain" id="PRO_5022766528" description="Putative peptidase domain-containing protein" evidence="2">
    <location>
        <begin position="19"/>
        <end position="439"/>
    </location>
</feature>
<dbReference type="EMBL" id="CABVLU010000002">
    <property type="protein sequence ID" value="VVT51196.1"/>
    <property type="molecule type" value="Genomic_DNA"/>
</dbReference>
<dbReference type="GO" id="GO:0008237">
    <property type="term" value="F:metallopeptidase activity"/>
    <property type="evidence" value="ECO:0007669"/>
    <property type="project" value="InterPro"/>
</dbReference>
<reference evidence="4 5" key="1">
    <citation type="submission" date="2019-09" db="EMBL/GenBank/DDBJ databases">
        <authorList>
            <person name="Brejova B."/>
        </authorList>
    </citation>
    <scope>NUCLEOTIDE SEQUENCE [LARGE SCALE GENOMIC DNA]</scope>
</reference>
<dbReference type="Pfam" id="PF13933">
    <property type="entry name" value="HRXXH"/>
    <property type="match status" value="1"/>
</dbReference>
<dbReference type="PANTHER" id="PTHR39399:SF1">
    <property type="entry name" value="PROTEIN ZPS1"/>
    <property type="match status" value="1"/>
</dbReference>
<dbReference type="GO" id="GO:0009986">
    <property type="term" value="C:cell surface"/>
    <property type="evidence" value="ECO:0007669"/>
    <property type="project" value="TreeGrafter"/>
</dbReference>
<accession>A0A5E8BHP9</accession>
<feature type="region of interest" description="Disordered" evidence="1">
    <location>
        <begin position="325"/>
        <end position="363"/>
    </location>
</feature>
<dbReference type="InterPro" id="IPR029482">
    <property type="entry name" value="HRXXH"/>
</dbReference>
<evidence type="ECO:0000313" key="5">
    <source>
        <dbReference type="Proteomes" id="UP000398389"/>
    </source>
</evidence>
<feature type="region of interest" description="Disordered" evidence="1">
    <location>
        <begin position="407"/>
        <end position="439"/>
    </location>
</feature>
<evidence type="ECO:0000313" key="4">
    <source>
        <dbReference type="EMBL" id="VVT51196.1"/>
    </source>
</evidence>
<dbReference type="InterPro" id="IPR039124">
    <property type="entry name" value="PRA1-like"/>
</dbReference>
<feature type="compositionally biased region" description="Low complexity" evidence="1">
    <location>
        <begin position="407"/>
        <end position="416"/>
    </location>
</feature>
<dbReference type="RefSeq" id="XP_031853625.1">
    <property type="nucleotide sequence ID" value="XM_031997734.1"/>
</dbReference>
<name>A0A5E8BHP9_9ASCO</name>
<dbReference type="OrthoDB" id="4689212at2759"/>
<feature type="domain" description="Putative peptidase" evidence="3">
    <location>
        <begin position="35"/>
        <end position="268"/>
    </location>
</feature>
<evidence type="ECO:0000256" key="1">
    <source>
        <dbReference type="SAM" id="MobiDB-lite"/>
    </source>
</evidence>
<feature type="region of interest" description="Disordered" evidence="1">
    <location>
        <begin position="282"/>
        <end position="309"/>
    </location>
</feature>
<evidence type="ECO:0000256" key="2">
    <source>
        <dbReference type="SAM" id="SignalP"/>
    </source>
</evidence>
<sequence length="439" mass="44989">MFANSFAAIAFFFAVANGLPVPQNSTPTFSSVSSSSSASASASASTSSASSAVASTAVSSYNWNDGFTPTISIRSSCNATNSNILSRALSDTIDVAQHARLHLLRYGNSSDIFPRYFGNASAAAEPLGWYDFLANGDKSGLVLRCDDVDDRCNDTTTGIYTYRDNESVICPNAFSNKIYNSDICAHGYTVAGNNATDTWAGTFLGQLLNSQRIGQGSISHKAESYASVIALAKSNSSVALHNTASLQYFALHAWAYDIAVPGAGCTGKYSNASLATNSTLASSSNTTVSTNTTVSSNSTSTAAQRQTASNSSAASQSLLVVTGSSVSTSTSGSTRTVTSSVTASGSSSYSSISATPSAIPSSLSATASGVTRTVTESVTSPISSSARVTVTESVTATPSSSVNSVTRTVTESVTQTPEVTKSTSASRRTIVVTDTQSSS</sequence>
<dbReference type="GO" id="GO:0005576">
    <property type="term" value="C:extracellular region"/>
    <property type="evidence" value="ECO:0007669"/>
    <property type="project" value="TreeGrafter"/>
</dbReference>
<organism evidence="4 5">
    <name type="scientific">Magnusiomyces paraingens</name>
    <dbReference type="NCBI Taxonomy" id="2606893"/>
    <lineage>
        <taxon>Eukaryota</taxon>
        <taxon>Fungi</taxon>
        <taxon>Dikarya</taxon>
        <taxon>Ascomycota</taxon>
        <taxon>Saccharomycotina</taxon>
        <taxon>Dipodascomycetes</taxon>
        <taxon>Dipodascales</taxon>
        <taxon>Dipodascaceae</taxon>
        <taxon>Magnusiomyces</taxon>
    </lineage>
</organism>
<keyword evidence="2" id="KW-0732">Signal</keyword>